<name>A0ABT3M1Y4_9LEPT</name>
<protein>
    <recommendedName>
        <fullName evidence="4">Leucine-rich repeat domain-containing protein</fullName>
    </recommendedName>
</protein>
<gene>
    <name evidence="2" type="ORF">ND812_17910</name>
</gene>
<dbReference type="PROSITE" id="PS51257">
    <property type="entry name" value="PROKAR_LIPOPROTEIN"/>
    <property type="match status" value="1"/>
</dbReference>
<evidence type="ECO:0000313" key="2">
    <source>
        <dbReference type="EMBL" id="MCW7463984.1"/>
    </source>
</evidence>
<accession>A0ABT3M1Y4</accession>
<evidence type="ECO:0000256" key="1">
    <source>
        <dbReference type="SAM" id="SignalP"/>
    </source>
</evidence>
<reference evidence="2 3" key="1">
    <citation type="submission" date="2022-06" db="EMBL/GenBank/DDBJ databases">
        <title>Leptospira isolates from biofilms formed at urban environments.</title>
        <authorList>
            <person name="Ribeiro P.S."/>
            <person name="Sousa T."/>
            <person name="Carvalho N."/>
            <person name="Aburjaile F."/>
            <person name="Neves F."/>
            <person name="Oliveira D."/>
            <person name="Blanco L."/>
            <person name="Lima J."/>
            <person name="Costa F."/>
            <person name="Brenig B."/>
            <person name="Soares S."/>
            <person name="Ramos R."/>
            <person name="Goes-Neto A."/>
            <person name="Matiuzzi M."/>
            <person name="Azevedo V."/>
            <person name="Ristow P."/>
        </authorList>
    </citation>
    <scope>NUCLEOTIDE SEQUENCE [LARGE SCALE GENOMIC DNA]</scope>
    <source>
        <strain evidence="2 3">VSF25</strain>
    </source>
</reference>
<dbReference type="Proteomes" id="UP001209737">
    <property type="component" value="Unassembled WGS sequence"/>
</dbReference>
<feature type="signal peptide" evidence="1">
    <location>
        <begin position="1"/>
        <end position="24"/>
    </location>
</feature>
<evidence type="ECO:0000313" key="3">
    <source>
        <dbReference type="Proteomes" id="UP001209737"/>
    </source>
</evidence>
<proteinExistence type="predicted"/>
<dbReference type="RefSeq" id="WP_265376700.1">
    <property type="nucleotide sequence ID" value="NZ_JAMQPV010000005.1"/>
</dbReference>
<sequence>MRNKIVTCLLYLVFVSICSCKTQSKTVDNNFSNSEGILFDLKTRGYDIDFNKRNGMETYVSISPTTKINSHDMKLICSLPNLNRMRIQGILIPDTFIKDLENCSLANLKSIRLDEVKFNAKLLCSINADRFFHGGITFLNTSLDDDGLNCLNGIQISENFTLYGPNEKFTEAGLCDFIHSGISIKRVYLFHLSLSDKAFGCLADLQGVEHFGFKKIKGRSANDMKKLEDLYFKKNGRKVHVDVFEYDSL</sequence>
<keyword evidence="3" id="KW-1185">Reference proteome</keyword>
<comment type="caution">
    <text evidence="2">The sequence shown here is derived from an EMBL/GenBank/DDBJ whole genome shotgun (WGS) entry which is preliminary data.</text>
</comment>
<organism evidence="2 3">
    <name type="scientific">Leptospira limi</name>
    <dbReference type="NCBI Taxonomy" id="2950023"/>
    <lineage>
        <taxon>Bacteria</taxon>
        <taxon>Pseudomonadati</taxon>
        <taxon>Spirochaetota</taxon>
        <taxon>Spirochaetia</taxon>
        <taxon>Leptospirales</taxon>
        <taxon>Leptospiraceae</taxon>
        <taxon>Leptospira</taxon>
    </lineage>
</organism>
<dbReference type="EMBL" id="JAMQPV010000005">
    <property type="protein sequence ID" value="MCW7463984.1"/>
    <property type="molecule type" value="Genomic_DNA"/>
</dbReference>
<feature type="chain" id="PRO_5047136786" description="Leucine-rich repeat domain-containing protein" evidence="1">
    <location>
        <begin position="25"/>
        <end position="249"/>
    </location>
</feature>
<keyword evidence="1" id="KW-0732">Signal</keyword>
<evidence type="ECO:0008006" key="4">
    <source>
        <dbReference type="Google" id="ProtNLM"/>
    </source>
</evidence>